<proteinExistence type="predicted"/>
<dbReference type="OrthoDB" id="126839at2759"/>
<protein>
    <submittedName>
        <fullName evidence="1">Unnamed protein product</fullName>
    </submittedName>
</protein>
<dbReference type="Proteomes" id="UP001165083">
    <property type="component" value="Unassembled WGS sequence"/>
</dbReference>
<organism evidence="1 2">
    <name type="scientific">Phytophthora lilii</name>
    <dbReference type="NCBI Taxonomy" id="2077276"/>
    <lineage>
        <taxon>Eukaryota</taxon>
        <taxon>Sar</taxon>
        <taxon>Stramenopiles</taxon>
        <taxon>Oomycota</taxon>
        <taxon>Peronosporomycetes</taxon>
        <taxon>Peronosporales</taxon>
        <taxon>Peronosporaceae</taxon>
        <taxon>Phytophthora</taxon>
    </lineage>
</organism>
<sequence length="125" mass="13908">MVQQSLCYEDIDLKPLCLQAGPEDSLVATTQCDFTITESTLRHGFPHLIKEGNCAFIATKMLGQRITMRGSVHFVWDAESCRVTRLFWKASLLSAMLDLLGSLEEVEQVFQGAKISPEGSFVPNL</sequence>
<dbReference type="AlphaFoldDB" id="A0A9W6T9E1"/>
<evidence type="ECO:0000313" key="2">
    <source>
        <dbReference type="Proteomes" id="UP001165083"/>
    </source>
</evidence>
<comment type="caution">
    <text evidence="1">The sequence shown here is derived from an EMBL/GenBank/DDBJ whole genome shotgun (WGS) entry which is preliminary data.</text>
</comment>
<reference evidence="1" key="1">
    <citation type="submission" date="2023-04" db="EMBL/GenBank/DDBJ databases">
        <title>Phytophthora lilii NBRC 32176.</title>
        <authorList>
            <person name="Ichikawa N."/>
            <person name="Sato H."/>
            <person name="Tonouchi N."/>
        </authorList>
    </citation>
    <scope>NUCLEOTIDE SEQUENCE</scope>
    <source>
        <strain evidence="1">NBRC 32176</strain>
    </source>
</reference>
<name>A0A9W6T9E1_9STRA</name>
<gene>
    <name evidence="1" type="ORF">Plil01_000061500</name>
</gene>
<dbReference type="EMBL" id="BSXW01000017">
    <property type="protein sequence ID" value="GMF09735.1"/>
    <property type="molecule type" value="Genomic_DNA"/>
</dbReference>
<evidence type="ECO:0000313" key="1">
    <source>
        <dbReference type="EMBL" id="GMF09735.1"/>
    </source>
</evidence>
<accession>A0A9W6T9E1</accession>
<keyword evidence="2" id="KW-1185">Reference proteome</keyword>